<evidence type="ECO:0000256" key="5">
    <source>
        <dbReference type="RuleBase" id="RU362125"/>
    </source>
</evidence>
<evidence type="ECO:0000256" key="2">
    <source>
        <dbReference type="ARBA" id="ARBA00009347"/>
    </source>
</evidence>
<keyword evidence="4 5" id="KW-0274">FAD</keyword>
<feature type="compositionally biased region" description="Basic and acidic residues" evidence="6">
    <location>
        <begin position="1"/>
        <end position="15"/>
    </location>
</feature>
<protein>
    <submittedName>
        <fullName evidence="10">Acyl-CoA dehydrogenase</fullName>
    </submittedName>
</protein>
<dbReference type="InterPro" id="IPR013786">
    <property type="entry name" value="AcylCoA_DH/ox_N"/>
</dbReference>
<dbReference type="InterPro" id="IPR037069">
    <property type="entry name" value="AcylCoA_DH/ox_N_sf"/>
</dbReference>
<keyword evidence="3 5" id="KW-0285">Flavoprotein</keyword>
<dbReference type="GO" id="GO:0050660">
    <property type="term" value="F:flavin adenine dinucleotide binding"/>
    <property type="evidence" value="ECO:0007669"/>
    <property type="project" value="InterPro"/>
</dbReference>
<dbReference type="Proteomes" id="UP000283633">
    <property type="component" value="Unassembled WGS sequence"/>
</dbReference>
<dbReference type="CDD" id="cd00567">
    <property type="entry name" value="ACAD"/>
    <property type="match status" value="1"/>
</dbReference>
<evidence type="ECO:0000256" key="3">
    <source>
        <dbReference type="ARBA" id="ARBA00022630"/>
    </source>
</evidence>
<organism evidence="10 11">
    <name type="scientific">Lactiplantibacillus garii</name>
    <dbReference type="NCBI Taxonomy" id="2306423"/>
    <lineage>
        <taxon>Bacteria</taxon>
        <taxon>Bacillati</taxon>
        <taxon>Bacillota</taxon>
        <taxon>Bacilli</taxon>
        <taxon>Lactobacillales</taxon>
        <taxon>Lactobacillaceae</taxon>
        <taxon>Lactiplantibacillus</taxon>
    </lineage>
</organism>
<evidence type="ECO:0000259" key="9">
    <source>
        <dbReference type="Pfam" id="PF02771"/>
    </source>
</evidence>
<comment type="similarity">
    <text evidence="2 5">Belongs to the acyl-CoA dehydrogenase family.</text>
</comment>
<dbReference type="SUPFAM" id="SSF47203">
    <property type="entry name" value="Acyl-CoA dehydrogenase C-terminal domain-like"/>
    <property type="match status" value="1"/>
</dbReference>
<evidence type="ECO:0000256" key="1">
    <source>
        <dbReference type="ARBA" id="ARBA00001974"/>
    </source>
</evidence>
<keyword evidence="5" id="KW-0560">Oxidoreductase</keyword>
<dbReference type="Pfam" id="PF02770">
    <property type="entry name" value="Acyl-CoA_dh_M"/>
    <property type="match status" value="1"/>
</dbReference>
<feature type="region of interest" description="Disordered" evidence="6">
    <location>
        <begin position="1"/>
        <end position="22"/>
    </location>
</feature>
<evidence type="ECO:0000313" key="10">
    <source>
        <dbReference type="EMBL" id="RRK10914.1"/>
    </source>
</evidence>
<evidence type="ECO:0000256" key="4">
    <source>
        <dbReference type="ARBA" id="ARBA00022827"/>
    </source>
</evidence>
<evidence type="ECO:0000259" key="7">
    <source>
        <dbReference type="Pfam" id="PF00441"/>
    </source>
</evidence>
<dbReference type="RefSeq" id="WP_125071827.1">
    <property type="nucleotide sequence ID" value="NZ_QWZQ01000012.1"/>
</dbReference>
<evidence type="ECO:0000259" key="8">
    <source>
        <dbReference type="Pfam" id="PF02770"/>
    </source>
</evidence>
<name>A0A426D8H3_9LACO</name>
<reference evidence="10 11" key="1">
    <citation type="submission" date="2018-08" db="EMBL/GenBank/DDBJ databases">
        <title>Genome Lactobacillus garii FI11369.</title>
        <authorList>
            <person name="Diaz M."/>
            <person name="Narbad A."/>
        </authorList>
    </citation>
    <scope>NUCLEOTIDE SEQUENCE [LARGE SCALE GENOMIC DNA]</scope>
    <source>
        <strain evidence="10 11">FI11369</strain>
    </source>
</reference>
<sequence>MTTTTEEARPYEPTKKLVHTKPGTKMTDEDFQLYLKQIKHLAENEFDYLQKEVEVTNRFPQEFFKLAIDNDLYRFALPLKYGGFGLTCSQIFQVQEMFSRGPGGMRMHLHYAADLNWRIMDEFGQPELKAEVMPKLQDKTIFTCFALTEETGGTGADLHTTAVRDGDDYILNGEKTLISHTDCSDAAYVIAVTDPDAEGDKRLSAFYVPVDTPGYEIVPMPHMMGCRGAGHAGLKFTNMRVNKKYLLGKEGDGLHVAIASLSISRAHIASSNLGMSQRMLEMSIARAKDRVTFGKPLAKRQAIQQEIADMGTEIFALRTMLHNLAEQYDRGEDIEEKAAMCKLFSINTVKLVSDYCLEIFGGIGYFEDNPYGPVERMYRDCRAMWLEEGPRSVQRLTAARKLIANDGIIE</sequence>
<keyword evidence="11" id="KW-1185">Reference proteome</keyword>
<dbReference type="InterPro" id="IPR046373">
    <property type="entry name" value="Acyl-CoA_Oxase/DH_mid-dom_sf"/>
</dbReference>
<dbReference type="PANTHER" id="PTHR43884:SF40">
    <property type="entry name" value="ACYL-COA DEHYDROGENASE"/>
    <property type="match status" value="1"/>
</dbReference>
<feature type="domain" description="Acyl-CoA dehydrogenase/oxidase N-terminal" evidence="9">
    <location>
        <begin position="29"/>
        <end position="137"/>
    </location>
</feature>
<dbReference type="Pfam" id="PF02771">
    <property type="entry name" value="Acyl-CoA_dh_N"/>
    <property type="match status" value="1"/>
</dbReference>
<dbReference type="Pfam" id="PF00441">
    <property type="entry name" value="Acyl-CoA_dh_1"/>
    <property type="match status" value="1"/>
</dbReference>
<dbReference type="Gene3D" id="2.40.110.10">
    <property type="entry name" value="Butyryl-CoA Dehydrogenase, subunit A, domain 2"/>
    <property type="match status" value="1"/>
</dbReference>
<dbReference type="InterPro" id="IPR009100">
    <property type="entry name" value="AcylCoA_DH/oxidase_NM_dom_sf"/>
</dbReference>
<feature type="domain" description="Acyl-CoA dehydrogenase/oxidase C-terminal" evidence="7">
    <location>
        <begin position="251"/>
        <end position="402"/>
    </location>
</feature>
<comment type="cofactor">
    <cofactor evidence="1 5">
        <name>FAD</name>
        <dbReference type="ChEBI" id="CHEBI:57692"/>
    </cofactor>
</comment>
<dbReference type="InterPro" id="IPR009075">
    <property type="entry name" value="AcylCo_DH/oxidase_C"/>
</dbReference>
<accession>A0A426D8H3</accession>
<gene>
    <name evidence="10" type="ORF">D1831_04990</name>
</gene>
<proteinExistence type="inferred from homology"/>
<dbReference type="PANTHER" id="PTHR43884">
    <property type="entry name" value="ACYL-COA DEHYDROGENASE"/>
    <property type="match status" value="1"/>
</dbReference>
<comment type="caution">
    <text evidence="10">The sequence shown here is derived from an EMBL/GenBank/DDBJ whole genome shotgun (WGS) entry which is preliminary data.</text>
</comment>
<dbReference type="OrthoDB" id="9802447at2"/>
<evidence type="ECO:0000313" key="11">
    <source>
        <dbReference type="Proteomes" id="UP000283633"/>
    </source>
</evidence>
<feature type="domain" description="Acyl-CoA oxidase/dehydrogenase middle" evidence="8">
    <location>
        <begin position="144"/>
        <end position="239"/>
    </location>
</feature>
<dbReference type="EMBL" id="QWZQ01000012">
    <property type="protein sequence ID" value="RRK10914.1"/>
    <property type="molecule type" value="Genomic_DNA"/>
</dbReference>
<dbReference type="SUPFAM" id="SSF56645">
    <property type="entry name" value="Acyl-CoA dehydrogenase NM domain-like"/>
    <property type="match status" value="1"/>
</dbReference>
<dbReference type="Gene3D" id="1.10.540.10">
    <property type="entry name" value="Acyl-CoA dehydrogenase/oxidase, N-terminal domain"/>
    <property type="match status" value="1"/>
</dbReference>
<dbReference type="InterPro" id="IPR006091">
    <property type="entry name" value="Acyl-CoA_Oxase/DH_mid-dom"/>
</dbReference>
<dbReference type="AlphaFoldDB" id="A0A426D8H3"/>
<dbReference type="InterPro" id="IPR036250">
    <property type="entry name" value="AcylCo_DH-like_C"/>
</dbReference>
<evidence type="ECO:0000256" key="6">
    <source>
        <dbReference type="SAM" id="MobiDB-lite"/>
    </source>
</evidence>
<dbReference type="GO" id="GO:0003995">
    <property type="term" value="F:acyl-CoA dehydrogenase activity"/>
    <property type="evidence" value="ECO:0007669"/>
    <property type="project" value="TreeGrafter"/>
</dbReference>
<dbReference type="Gene3D" id="1.20.140.10">
    <property type="entry name" value="Butyryl-CoA Dehydrogenase, subunit A, domain 3"/>
    <property type="match status" value="1"/>
</dbReference>